<keyword evidence="1" id="KW-0472">Membrane</keyword>
<proteinExistence type="evidence at transcript level"/>
<protein>
    <recommendedName>
        <fullName evidence="3">Transmembrane protein</fullName>
    </recommendedName>
</protein>
<evidence type="ECO:0008006" key="3">
    <source>
        <dbReference type="Google" id="ProtNLM"/>
    </source>
</evidence>
<evidence type="ECO:0000313" key="2">
    <source>
        <dbReference type="EMBL" id="AFK33312.1"/>
    </source>
</evidence>
<evidence type="ECO:0000256" key="1">
    <source>
        <dbReference type="SAM" id="Phobius"/>
    </source>
</evidence>
<accession>I3RZ70</accession>
<dbReference type="EMBL" id="BT133517">
    <property type="protein sequence ID" value="AFK33312.1"/>
    <property type="molecule type" value="mRNA"/>
</dbReference>
<keyword evidence="1" id="KW-1133">Transmembrane helix</keyword>
<reference evidence="2" key="1">
    <citation type="submission" date="2012-05" db="EMBL/GenBank/DDBJ databases">
        <authorList>
            <person name="Krishnakumar V."/>
            <person name="Cheung F."/>
            <person name="Xiao Y."/>
            <person name="Chan A."/>
            <person name="Moskal W.A."/>
            <person name="Town C.D."/>
        </authorList>
    </citation>
    <scope>NUCLEOTIDE SEQUENCE</scope>
</reference>
<dbReference type="AlphaFoldDB" id="I3RZ70"/>
<feature type="transmembrane region" description="Helical" evidence="1">
    <location>
        <begin position="20"/>
        <end position="42"/>
    </location>
</feature>
<organism evidence="2">
    <name type="scientific">Medicago truncatula</name>
    <name type="common">Barrel medic</name>
    <name type="synonym">Medicago tribuloides</name>
    <dbReference type="NCBI Taxonomy" id="3880"/>
    <lineage>
        <taxon>Eukaryota</taxon>
        <taxon>Viridiplantae</taxon>
        <taxon>Streptophyta</taxon>
        <taxon>Embryophyta</taxon>
        <taxon>Tracheophyta</taxon>
        <taxon>Spermatophyta</taxon>
        <taxon>Magnoliopsida</taxon>
        <taxon>eudicotyledons</taxon>
        <taxon>Gunneridae</taxon>
        <taxon>Pentapetalae</taxon>
        <taxon>rosids</taxon>
        <taxon>fabids</taxon>
        <taxon>Fabales</taxon>
        <taxon>Fabaceae</taxon>
        <taxon>Papilionoideae</taxon>
        <taxon>50 kb inversion clade</taxon>
        <taxon>NPAAA clade</taxon>
        <taxon>Hologalegina</taxon>
        <taxon>IRL clade</taxon>
        <taxon>Trifolieae</taxon>
        <taxon>Medicago</taxon>
    </lineage>
</organism>
<keyword evidence="1" id="KW-0812">Transmembrane</keyword>
<name>I3RZ70_MEDTR</name>
<feature type="transmembrane region" description="Helical" evidence="1">
    <location>
        <begin position="129"/>
        <end position="148"/>
    </location>
</feature>
<sequence length="207" mass="21884">MEEEEASSFKFRLAILEEGGSIGVGLIGLATLSALITGNVTGPRPIGKGNIKETGSPAAAILVMTAEEILLSMTCNLSWCPSFHKVSRNSSPITFTNLLQSQQEQLVFFFCPRNTSFAFSGSTRGMNDVIGYITGIGGVGILWRWLFILREVGHASTFSERVVDGGVGGGGVEVVVSSGESNTKNHDAFFFSTVVACSRVVAVVAAL</sequence>